<sequence>MSSKVPTSKVSRFLTDAIVQGRIIPPGETFSERQLVNRYGFSRAQVRDILLKLETRGGLLDPHGSKKGRVATRLCHTQSKTFLALLEVVVNRRYFLGSEVSAQMRERTEQIIQYLRSLVEKAQPIKHLLDSGGGLTRERVKELRKQKLSAFDAEQIEIKAQVDAVFDEFMRAYQLVYVSVLNECDCIVRRKFLESALISLRRFRYAAYDAGVLPVLELMTDLIESLESHLDGDQVSQHVYMDKVLDGIRERCVRLYSQDTVIERKPYVEGKDEKAFAQLLELYMSGIWSVGESIRESTLMTQFEISRFPMRNTLFRMDGYGFVTLLGRQGTVVNGSNGQALDYEELLKIVVASQVGFTETELVSKARELQEAIHDVSGYYQGGEIGQDYVRKRIAQSVASYFIVMIRQGRLKLFSDSVLLVWADGIRVALEGATTASKVFEVLGATEKMFKGLAEVSPRNMLALYKLV</sequence>
<protein>
    <recommendedName>
        <fullName evidence="4">HTH gntR-type domain-containing protein</fullName>
    </recommendedName>
</protein>
<keyword evidence="2" id="KW-0238">DNA-binding</keyword>
<evidence type="ECO:0000313" key="5">
    <source>
        <dbReference type="EMBL" id="ANO35367.1"/>
    </source>
</evidence>
<proteinExistence type="predicted"/>
<dbReference type="PROSITE" id="PS50949">
    <property type="entry name" value="HTH_GNTR"/>
    <property type="match status" value="1"/>
</dbReference>
<keyword evidence="5" id="KW-0614">Plasmid</keyword>
<dbReference type="Gene3D" id="1.10.10.10">
    <property type="entry name" value="Winged helix-like DNA-binding domain superfamily/Winged helix DNA-binding domain"/>
    <property type="match status" value="2"/>
</dbReference>
<accession>A0AAN0XZ22</accession>
<geneLocation type="plasmid" evidence="5 6">
    <name>unnamed1</name>
</geneLocation>
<evidence type="ECO:0000256" key="2">
    <source>
        <dbReference type="ARBA" id="ARBA00023125"/>
    </source>
</evidence>
<evidence type="ECO:0000259" key="4">
    <source>
        <dbReference type="PROSITE" id="PS50949"/>
    </source>
</evidence>
<name>A0AAN0XZ22_9VIBR</name>
<evidence type="ECO:0000256" key="3">
    <source>
        <dbReference type="ARBA" id="ARBA00023163"/>
    </source>
</evidence>
<dbReference type="KEGG" id="vbr:A6E01_19325"/>
<organism evidence="5 6">
    <name type="scientific">Vibrio breoganii</name>
    <dbReference type="NCBI Taxonomy" id="553239"/>
    <lineage>
        <taxon>Bacteria</taxon>
        <taxon>Pseudomonadati</taxon>
        <taxon>Pseudomonadota</taxon>
        <taxon>Gammaproteobacteria</taxon>
        <taxon>Vibrionales</taxon>
        <taxon>Vibrionaceae</taxon>
        <taxon>Vibrio</taxon>
    </lineage>
</organism>
<dbReference type="Proteomes" id="UP000092018">
    <property type="component" value="Plasmid unnamed1"/>
</dbReference>
<dbReference type="InterPro" id="IPR000524">
    <property type="entry name" value="Tscrpt_reg_HTH_GntR"/>
</dbReference>
<dbReference type="Pfam" id="PF00392">
    <property type="entry name" value="GntR"/>
    <property type="match status" value="1"/>
</dbReference>
<dbReference type="RefSeq" id="WP_065211129.1">
    <property type="nucleotide sequence ID" value="NZ_CP016179.1"/>
</dbReference>
<evidence type="ECO:0000256" key="1">
    <source>
        <dbReference type="ARBA" id="ARBA00023015"/>
    </source>
</evidence>
<dbReference type="EMBL" id="CP016179">
    <property type="protein sequence ID" value="ANO35367.1"/>
    <property type="molecule type" value="Genomic_DNA"/>
</dbReference>
<dbReference type="GO" id="GO:0003700">
    <property type="term" value="F:DNA-binding transcription factor activity"/>
    <property type="evidence" value="ECO:0007669"/>
    <property type="project" value="InterPro"/>
</dbReference>
<evidence type="ECO:0000313" key="6">
    <source>
        <dbReference type="Proteomes" id="UP000092018"/>
    </source>
</evidence>
<dbReference type="SUPFAM" id="SSF46785">
    <property type="entry name" value="Winged helix' DNA-binding domain"/>
    <property type="match status" value="2"/>
</dbReference>
<gene>
    <name evidence="5" type="ORF">A6E01_19325</name>
</gene>
<dbReference type="InterPro" id="IPR036388">
    <property type="entry name" value="WH-like_DNA-bd_sf"/>
</dbReference>
<feature type="domain" description="HTH gntR-type" evidence="4">
    <location>
        <begin position="4"/>
        <end position="74"/>
    </location>
</feature>
<dbReference type="GO" id="GO:0003677">
    <property type="term" value="F:DNA binding"/>
    <property type="evidence" value="ECO:0007669"/>
    <property type="project" value="UniProtKB-KW"/>
</dbReference>
<keyword evidence="1" id="KW-0805">Transcription regulation</keyword>
<dbReference type="AlphaFoldDB" id="A0AAN0XZ22"/>
<keyword evidence="3" id="KW-0804">Transcription</keyword>
<dbReference type="PANTHER" id="PTHR43537">
    <property type="entry name" value="TRANSCRIPTIONAL REGULATOR, GNTR FAMILY"/>
    <property type="match status" value="1"/>
</dbReference>
<reference evidence="5 6" key="1">
    <citation type="submission" date="2016-06" db="EMBL/GenBank/DDBJ databases">
        <title>Adaptive Radiation by Waves of Gene Transfer Leads to Fine-Scale Resource Partitioning in Marine Microbes.</title>
        <authorList>
            <person name="Hehemann J.-H."/>
            <person name="Arevalo P."/>
            <person name="Datta M.S."/>
            <person name="Yu X."/>
            <person name="Corzett C."/>
            <person name="Henschel A."/>
            <person name="Preheim S.P."/>
            <person name="Timberlake S."/>
            <person name="Alm E.J."/>
            <person name="Polz M.F."/>
        </authorList>
    </citation>
    <scope>NUCLEOTIDE SEQUENCE [LARGE SCALE GENOMIC DNA]</scope>
    <source>
        <strain evidence="5 6">FF50</strain>
        <plasmid evidence="5 6">unnamed1</plasmid>
    </source>
</reference>
<dbReference type="InterPro" id="IPR036390">
    <property type="entry name" value="WH_DNA-bd_sf"/>
</dbReference>
<dbReference type="PANTHER" id="PTHR43537:SF49">
    <property type="entry name" value="TRANSCRIPTIONAL REGULATORY PROTEIN"/>
    <property type="match status" value="1"/>
</dbReference>